<dbReference type="GeneID" id="28762110"/>
<proteinExistence type="predicted"/>
<evidence type="ECO:0000313" key="3">
    <source>
        <dbReference type="Proteomes" id="UP000077069"/>
    </source>
</evidence>
<name>A0A177CCQ5_9PLEO</name>
<reference evidence="2 3" key="1">
    <citation type="submission" date="2016-05" db="EMBL/GenBank/DDBJ databases">
        <title>Comparative analysis of secretome profiles of manganese(II)-oxidizing ascomycete fungi.</title>
        <authorList>
            <consortium name="DOE Joint Genome Institute"/>
            <person name="Zeiner C.A."/>
            <person name="Purvine S.O."/>
            <person name="Zink E.M."/>
            <person name="Wu S."/>
            <person name="Pasa-Tolic L."/>
            <person name="Chaput D.L."/>
            <person name="Haridas S."/>
            <person name="Grigoriev I.V."/>
            <person name="Santelli C.M."/>
            <person name="Hansel C.M."/>
        </authorList>
    </citation>
    <scope>NUCLEOTIDE SEQUENCE [LARGE SCALE GENOMIC DNA]</scope>
    <source>
        <strain evidence="2 3">AP3s5-JAC2a</strain>
    </source>
</reference>
<keyword evidence="3" id="KW-1185">Reference proteome</keyword>
<dbReference type="Proteomes" id="UP000077069">
    <property type="component" value="Unassembled WGS sequence"/>
</dbReference>
<accession>A0A177CCQ5</accession>
<dbReference type="RefSeq" id="XP_018034952.1">
    <property type="nucleotide sequence ID" value="XM_018178624.1"/>
</dbReference>
<feature type="region of interest" description="Disordered" evidence="1">
    <location>
        <begin position="1"/>
        <end position="74"/>
    </location>
</feature>
<organism evidence="2 3">
    <name type="scientific">Paraphaeosphaeria sporulosa</name>
    <dbReference type="NCBI Taxonomy" id="1460663"/>
    <lineage>
        <taxon>Eukaryota</taxon>
        <taxon>Fungi</taxon>
        <taxon>Dikarya</taxon>
        <taxon>Ascomycota</taxon>
        <taxon>Pezizomycotina</taxon>
        <taxon>Dothideomycetes</taxon>
        <taxon>Pleosporomycetidae</taxon>
        <taxon>Pleosporales</taxon>
        <taxon>Massarineae</taxon>
        <taxon>Didymosphaeriaceae</taxon>
        <taxon>Paraphaeosphaeria</taxon>
    </lineage>
</organism>
<dbReference type="AlphaFoldDB" id="A0A177CCQ5"/>
<sequence length="74" mass="8263">MDPPLCRVHSAPPPYSILEPSTIPPSPNKKPTQSSHTRPHFQEHYQKSRPESKTAPPLPCTTPQELAAQKRRTG</sequence>
<protein>
    <submittedName>
        <fullName evidence="2">Uncharacterized protein</fullName>
    </submittedName>
</protein>
<evidence type="ECO:0000256" key="1">
    <source>
        <dbReference type="SAM" id="MobiDB-lite"/>
    </source>
</evidence>
<dbReference type="EMBL" id="KV441553">
    <property type="protein sequence ID" value="OAG04587.1"/>
    <property type="molecule type" value="Genomic_DNA"/>
</dbReference>
<evidence type="ECO:0000313" key="2">
    <source>
        <dbReference type="EMBL" id="OAG04587.1"/>
    </source>
</evidence>
<dbReference type="InParanoid" id="A0A177CCQ5"/>
<gene>
    <name evidence="2" type="ORF">CC84DRAFT_1165018</name>
</gene>
<feature type="compositionally biased region" description="Basic and acidic residues" evidence="1">
    <location>
        <begin position="40"/>
        <end position="52"/>
    </location>
</feature>